<evidence type="ECO:0000313" key="1">
    <source>
        <dbReference type="EMBL" id="CAG6784656.1"/>
    </source>
</evidence>
<name>A0A8D9BNJ9_9HEMI</name>
<sequence length="109" mass="12628">MYRMKNIDVRYYRKFDVFHYLILQILLTFSPAHIAKWSLGPIPRSRVARLGISGPKMGPIIPFGDFLGPRKIEKIENIHETSVTNGKTASYVSLRGNFTTHFQRKHMAH</sequence>
<dbReference type="EMBL" id="HBUF01639015">
    <property type="protein sequence ID" value="CAG6784656.1"/>
    <property type="molecule type" value="Transcribed_RNA"/>
</dbReference>
<dbReference type="EMBL" id="HBUF01639014">
    <property type="protein sequence ID" value="CAG6784653.1"/>
    <property type="molecule type" value="Transcribed_RNA"/>
</dbReference>
<dbReference type="AlphaFoldDB" id="A0A8D9BNJ9"/>
<protein>
    <submittedName>
        <fullName evidence="1">Uncharacterized protein</fullName>
    </submittedName>
</protein>
<proteinExistence type="predicted"/>
<accession>A0A8D9BNJ9</accession>
<organism evidence="1">
    <name type="scientific">Cacopsylla melanoneura</name>
    <dbReference type="NCBI Taxonomy" id="428564"/>
    <lineage>
        <taxon>Eukaryota</taxon>
        <taxon>Metazoa</taxon>
        <taxon>Ecdysozoa</taxon>
        <taxon>Arthropoda</taxon>
        <taxon>Hexapoda</taxon>
        <taxon>Insecta</taxon>
        <taxon>Pterygota</taxon>
        <taxon>Neoptera</taxon>
        <taxon>Paraneoptera</taxon>
        <taxon>Hemiptera</taxon>
        <taxon>Sternorrhyncha</taxon>
        <taxon>Psylloidea</taxon>
        <taxon>Psyllidae</taxon>
        <taxon>Psyllinae</taxon>
        <taxon>Cacopsylla</taxon>
    </lineage>
</organism>
<reference evidence="1" key="1">
    <citation type="submission" date="2021-05" db="EMBL/GenBank/DDBJ databases">
        <authorList>
            <person name="Alioto T."/>
            <person name="Alioto T."/>
            <person name="Gomez Garrido J."/>
        </authorList>
    </citation>
    <scope>NUCLEOTIDE SEQUENCE</scope>
</reference>